<evidence type="ECO:0000313" key="1">
    <source>
        <dbReference type="EMBL" id="KRQ03505.1"/>
    </source>
</evidence>
<evidence type="ECO:0000313" key="2">
    <source>
        <dbReference type="Proteomes" id="UP000051936"/>
    </source>
</evidence>
<dbReference type="Proteomes" id="UP000051936">
    <property type="component" value="Unassembled WGS sequence"/>
</dbReference>
<protein>
    <submittedName>
        <fullName evidence="1">Uncharacterized protein</fullName>
    </submittedName>
</protein>
<reference evidence="1 2" key="1">
    <citation type="submission" date="2015-09" db="EMBL/GenBank/DDBJ databases">
        <title>Draft Genome Sequence of Bradyrhizobium manausense Strain BR 3351T, a Novel Symbiotic Nitrogen-Fixing Alphaproteobacterium Isolated from Brazilian Amazon Rain Forest.</title>
        <authorList>
            <person name="De Araujo J.L."/>
            <person name="Zilli J.E."/>
        </authorList>
    </citation>
    <scope>NUCLEOTIDE SEQUENCE [LARGE SCALE GENOMIC DNA]</scope>
    <source>
        <strain evidence="1 2">BR3351</strain>
    </source>
</reference>
<proteinExistence type="predicted"/>
<dbReference type="EMBL" id="LJYG01000108">
    <property type="protein sequence ID" value="KRQ03505.1"/>
    <property type="molecule type" value="Genomic_DNA"/>
</dbReference>
<comment type="caution">
    <text evidence="1">The sequence shown here is derived from an EMBL/GenBank/DDBJ whole genome shotgun (WGS) entry which is preliminary data.</text>
</comment>
<dbReference type="STRING" id="989370.AOQ71_32915"/>
<dbReference type="InterPro" id="IPR012156">
    <property type="entry name" value="Cold_shock_CspA"/>
</dbReference>
<organism evidence="1 2">
    <name type="scientific">Bradyrhizobium manausense</name>
    <dbReference type="NCBI Taxonomy" id="989370"/>
    <lineage>
        <taxon>Bacteria</taxon>
        <taxon>Pseudomonadati</taxon>
        <taxon>Pseudomonadota</taxon>
        <taxon>Alphaproteobacteria</taxon>
        <taxon>Hyphomicrobiales</taxon>
        <taxon>Nitrobacteraceae</taxon>
        <taxon>Bradyrhizobium</taxon>
    </lineage>
</organism>
<keyword evidence="2" id="KW-1185">Reference proteome</keyword>
<sequence>MAWGELVRWNADRGFGFVKSDFPVQEDVFVHSVILRRAGIEPTVGTHLEFETEMHKGQPRVKSVRRLKTWRDLADTDD</sequence>
<dbReference type="GO" id="GO:0003676">
    <property type="term" value="F:nucleic acid binding"/>
    <property type="evidence" value="ECO:0007669"/>
    <property type="project" value="InterPro"/>
</dbReference>
<name>A0A0R3D1F5_9BRAD</name>
<dbReference type="InterPro" id="IPR012340">
    <property type="entry name" value="NA-bd_OB-fold"/>
</dbReference>
<dbReference type="AlphaFoldDB" id="A0A0R3D1F5"/>
<dbReference type="RefSeq" id="WP_057756014.1">
    <property type="nucleotide sequence ID" value="NZ_LJYG01000108.1"/>
</dbReference>
<dbReference type="PIRSF" id="PIRSF002599">
    <property type="entry name" value="Cold_shock_A"/>
    <property type="match status" value="1"/>
</dbReference>
<dbReference type="SUPFAM" id="SSF50249">
    <property type="entry name" value="Nucleic acid-binding proteins"/>
    <property type="match status" value="1"/>
</dbReference>
<accession>A0A0R3D1F5</accession>
<dbReference type="OrthoDB" id="8253501at2"/>
<dbReference type="Gene3D" id="2.40.50.140">
    <property type="entry name" value="Nucleic acid-binding proteins"/>
    <property type="match status" value="1"/>
</dbReference>
<gene>
    <name evidence="1" type="ORF">AOQ71_32915</name>
</gene>